<dbReference type="PANTHER" id="PTHR11474:SF122">
    <property type="entry name" value="TYROSINASE COPPER-BINDING DOMAIN-CONTAINING PROTEIN"/>
    <property type="match status" value="1"/>
</dbReference>
<dbReference type="AlphaFoldDB" id="A0A915MGL3"/>
<dbReference type="PROSITE" id="PS00498">
    <property type="entry name" value="TYROSINASE_2"/>
    <property type="match status" value="1"/>
</dbReference>
<dbReference type="PRINTS" id="PR00092">
    <property type="entry name" value="TYROSINASE"/>
</dbReference>
<reference evidence="5" key="1">
    <citation type="submission" date="2022-11" db="UniProtKB">
        <authorList>
            <consortium name="WormBaseParasite"/>
        </authorList>
    </citation>
    <scope>IDENTIFICATION</scope>
</reference>
<evidence type="ECO:0000256" key="1">
    <source>
        <dbReference type="ARBA" id="ARBA00022723"/>
    </source>
</evidence>
<dbReference type="PROSITE" id="PS00497">
    <property type="entry name" value="TYROSINASE_1"/>
    <property type="match status" value="1"/>
</dbReference>
<feature type="domain" description="Tyrosinase copper-binding" evidence="3">
    <location>
        <begin position="195"/>
        <end position="206"/>
    </location>
</feature>
<protein>
    <submittedName>
        <fullName evidence="5">Tyrosinase copper-binding domain-containing protein</fullName>
    </submittedName>
</protein>
<dbReference type="InterPro" id="IPR050316">
    <property type="entry name" value="Tyrosinase/Hemocyanin"/>
</dbReference>
<dbReference type="PANTHER" id="PTHR11474">
    <property type="entry name" value="TYROSINASE FAMILY MEMBER"/>
    <property type="match status" value="1"/>
</dbReference>
<evidence type="ECO:0000259" key="3">
    <source>
        <dbReference type="PROSITE" id="PS00498"/>
    </source>
</evidence>
<dbReference type="Gene3D" id="1.10.1280.10">
    <property type="entry name" value="Di-copper center containing domain from catechol oxidase"/>
    <property type="match status" value="1"/>
</dbReference>
<sequence>MGEGMTDLERKQLQLALNGLKSKHIDNVSIWDLHTLVHYPNSAVAAHWGPAFLPWHREFLRQFEITLQNEQPELIGIPFWDSTLDHGLPDPSDSILWSEELMGNGNGFVKNGPFKDWNTNVLMPLSPVPIQRLYRSTGGRSSDRLMSPKDVEWITTRKNFSQLTFCHDKTFESMHGLSHVWVGGFMFVIRVSPNDPTFYFHHAFIDYLWEQFRLQNQDRYQRENDYAIPFNLRNKDGLSNDYTDFWFEYESVRHCSKELPFCDSKFLFCDKSSWRCRSKIVLGGNCTGFVGTEICYQSICIQNICRLPATEGNGFLRRERRYDNVVWAKTLMLTEGSFGLSSGIAHVTVKEEFIGGREMTAFIEREPTVYPETRGLLYLPLPNPSEPNADFNVSLEASDHYGRYCQTYCLNSTTDKYQVCTPQLVLRSTLNSHLLTSNISFTHQLSARKFLDMDLSVHPKLWKVHSPFIVFNCQTKLINSAMVKEITERISPPIEHLIATPHVWFRVGLIIKSGSSSQLIDYDELEVEAEEIGGGHFEFYSTSLRRARSVFDQGILFLRASNPFLQKGREVTVKVGIRKGGGGQQIKCDALCDRSQVNFLTSKTTTNYCDSTVRLNAEPQLSEDVFATDLSYMPYLVDYEKSVSSSSSLLPRQPPPSPVVETSTSVAVKPVNVLKDLDVLKTTITKEVLPQQVHVKPLKGLDNISVVTKEVLAPQAAVKPLKVLDNIPVVTRELLPPPSPVKPFNFLENSPDVTKEILHPSPPPTISNTPGRKFLDKNIEMSYLDNSQKTDKKSED</sequence>
<dbReference type="GO" id="GO:0016491">
    <property type="term" value="F:oxidoreductase activity"/>
    <property type="evidence" value="ECO:0007669"/>
    <property type="project" value="InterPro"/>
</dbReference>
<evidence type="ECO:0000313" key="5">
    <source>
        <dbReference type="WBParaSite" id="scaffold35856_cov416.g22802"/>
    </source>
</evidence>
<dbReference type="InterPro" id="IPR002227">
    <property type="entry name" value="Tyrosinase_Cu-bd"/>
</dbReference>
<keyword evidence="4" id="KW-1185">Reference proteome</keyword>
<dbReference type="SUPFAM" id="SSF48056">
    <property type="entry name" value="Di-copper centre-containing domain"/>
    <property type="match status" value="1"/>
</dbReference>
<feature type="domain" description="Tyrosinase copper-binding" evidence="2">
    <location>
        <begin position="47"/>
        <end position="64"/>
    </location>
</feature>
<dbReference type="Proteomes" id="UP000887561">
    <property type="component" value="Unplaced"/>
</dbReference>
<evidence type="ECO:0000259" key="2">
    <source>
        <dbReference type="PROSITE" id="PS00497"/>
    </source>
</evidence>
<dbReference type="Pfam" id="PF00264">
    <property type="entry name" value="Tyrosinase"/>
    <property type="match status" value="1"/>
</dbReference>
<dbReference type="InterPro" id="IPR008922">
    <property type="entry name" value="Di-copper_centre_dom_sf"/>
</dbReference>
<evidence type="ECO:0000313" key="4">
    <source>
        <dbReference type="Proteomes" id="UP000887561"/>
    </source>
</evidence>
<keyword evidence="1" id="KW-0479">Metal-binding</keyword>
<proteinExistence type="predicted"/>
<accession>A0A915MGL3</accession>
<name>A0A915MGL3_MELJA</name>
<dbReference type="WBParaSite" id="scaffold35856_cov416.g22802">
    <property type="protein sequence ID" value="scaffold35856_cov416.g22802"/>
    <property type="gene ID" value="scaffold35856_cov416.g22802"/>
</dbReference>
<organism evidence="4 5">
    <name type="scientific">Meloidogyne javanica</name>
    <name type="common">Root-knot nematode worm</name>
    <dbReference type="NCBI Taxonomy" id="6303"/>
    <lineage>
        <taxon>Eukaryota</taxon>
        <taxon>Metazoa</taxon>
        <taxon>Ecdysozoa</taxon>
        <taxon>Nematoda</taxon>
        <taxon>Chromadorea</taxon>
        <taxon>Rhabditida</taxon>
        <taxon>Tylenchina</taxon>
        <taxon>Tylenchomorpha</taxon>
        <taxon>Tylenchoidea</taxon>
        <taxon>Meloidogynidae</taxon>
        <taxon>Meloidogyninae</taxon>
        <taxon>Meloidogyne</taxon>
        <taxon>Meloidogyne incognita group</taxon>
    </lineage>
</organism>
<dbReference type="GO" id="GO:0046872">
    <property type="term" value="F:metal ion binding"/>
    <property type="evidence" value="ECO:0007669"/>
    <property type="project" value="UniProtKB-KW"/>
</dbReference>